<feature type="compositionally biased region" description="Basic residues" evidence="1">
    <location>
        <begin position="12"/>
        <end position="24"/>
    </location>
</feature>
<gene>
    <name evidence="2" type="ORF">AVEN_43590_1</name>
</gene>
<feature type="compositionally biased region" description="Polar residues" evidence="1">
    <location>
        <begin position="86"/>
        <end position="109"/>
    </location>
</feature>
<feature type="compositionally biased region" description="Polar residues" evidence="1">
    <location>
        <begin position="25"/>
        <end position="49"/>
    </location>
</feature>
<dbReference type="Proteomes" id="UP000499080">
    <property type="component" value="Unassembled WGS sequence"/>
</dbReference>
<feature type="region of interest" description="Disordered" evidence="1">
    <location>
        <begin position="74"/>
        <end position="109"/>
    </location>
</feature>
<name>A0A4Y2EKP7_ARAVE</name>
<reference evidence="2 3" key="1">
    <citation type="journal article" date="2019" name="Sci. Rep.">
        <title>Orb-weaving spider Araneus ventricosus genome elucidates the spidroin gene catalogue.</title>
        <authorList>
            <person name="Kono N."/>
            <person name="Nakamura H."/>
            <person name="Ohtoshi R."/>
            <person name="Moran D.A.P."/>
            <person name="Shinohara A."/>
            <person name="Yoshida Y."/>
            <person name="Fujiwara M."/>
            <person name="Mori M."/>
            <person name="Tomita M."/>
            <person name="Arakawa K."/>
        </authorList>
    </citation>
    <scope>NUCLEOTIDE SEQUENCE [LARGE SCALE GENOMIC DNA]</scope>
</reference>
<evidence type="ECO:0000313" key="3">
    <source>
        <dbReference type="Proteomes" id="UP000499080"/>
    </source>
</evidence>
<dbReference type="AlphaFoldDB" id="A0A4Y2EKP7"/>
<sequence>MYGFHNDDWHHMDRRGRKARHNGHFRSSNTRPQQIKNPPANKQQVSFSTSDKEPILERYRHARRFRNCFSGLCPQRKQLHPPSFSPAANGNPKQMKNCSLSLSSDLDHR</sequence>
<evidence type="ECO:0000313" key="2">
    <source>
        <dbReference type="EMBL" id="GBM28879.1"/>
    </source>
</evidence>
<accession>A0A4Y2EKP7</accession>
<evidence type="ECO:0000256" key="1">
    <source>
        <dbReference type="SAM" id="MobiDB-lite"/>
    </source>
</evidence>
<feature type="region of interest" description="Disordered" evidence="1">
    <location>
        <begin position="1"/>
        <end position="54"/>
    </location>
</feature>
<feature type="compositionally biased region" description="Basic and acidic residues" evidence="1">
    <location>
        <begin position="1"/>
        <end position="11"/>
    </location>
</feature>
<comment type="caution">
    <text evidence="2">The sequence shown here is derived from an EMBL/GenBank/DDBJ whole genome shotgun (WGS) entry which is preliminary data.</text>
</comment>
<organism evidence="2 3">
    <name type="scientific">Araneus ventricosus</name>
    <name type="common">Orbweaver spider</name>
    <name type="synonym">Epeira ventricosa</name>
    <dbReference type="NCBI Taxonomy" id="182803"/>
    <lineage>
        <taxon>Eukaryota</taxon>
        <taxon>Metazoa</taxon>
        <taxon>Ecdysozoa</taxon>
        <taxon>Arthropoda</taxon>
        <taxon>Chelicerata</taxon>
        <taxon>Arachnida</taxon>
        <taxon>Araneae</taxon>
        <taxon>Araneomorphae</taxon>
        <taxon>Entelegynae</taxon>
        <taxon>Araneoidea</taxon>
        <taxon>Araneidae</taxon>
        <taxon>Araneus</taxon>
    </lineage>
</organism>
<keyword evidence="3" id="KW-1185">Reference proteome</keyword>
<protein>
    <submittedName>
        <fullName evidence="2">Uncharacterized protein</fullName>
    </submittedName>
</protein>
<dbReference type="EMBL" id="BGPR01000621">
    <property type="protein sequence ID" value="GBM28879.1"/>
    <property type="molecule type" value="Genomic_DNA"/>
</dbReference>
<proteinExistence type="predicted"/>